<reference evidence="1 2" key="1">
    <citation type="submission" date="2017-02" db="EMBL/GenBank/DDBJ databases">
        <title>Mycobacterium kansasii genomes.</title>
        <authorList>
            <person name="Borowka P."/>
            <person name="Strapagiel D."/>
            <person name="Marciniak B."/>
            <person name="Lach J."/>
            <person name="Bakula Z."/>
            <person name="Van Ingen J."/>
            <person name="Safianowska A."/>
            <person name="Brzostek A."/>
            <person name="Dziadek J."/>
            <person name="Jagielski T."/>
        </authorList>
    </citation>
    <scope>NUCLEOTIDE SEQUENCE [LARGE SCALE GENOMIC DNA]</scope>
    <source>
        <strain evidence="1 2">12MK</strain>
    </source>
</reference>
<dbReference type="RefSeq" id="WP_075546978.1">
    <property type="nucleotide sequence ID" value="NZ_CADEAW010000053.1"/>
</dbReference>
<dbReference type="AlphaFoldDB" id="A0A8E2ISF3"/>
<proteinExistence type="predicted"/>
<organism evidence="1 2">
    <name type="scientific">Mycobacterium persicum</name>
    <dbReference type="NCBI Taxonomy" id="1487726"/>
    <lineage>
        <taxon>Bacteria</taxon>
        <taxon>Bacillati</taxon>
        <taxon>Actinomycetota</taxon>
        <taxon>Actinomycetes</taxon>
        <taxon>Mycobacteriales</taxon>
        <taxon>Mycobacteriaceae</taxon>
        <taxon>Mycobacterium</taxon>
    </lineage>
</organism>
<dbReference type="GeneID" id="66599403"/>
<dbReference type="Proteomes" id="UP000192335">
    <property type="component" value="Unassembled WGS sequence"/>
</dbReference>
<sequence>MILALFQGGYDSNGSQSSAAIARRSTLQSTKAAFVRGLALAAQFFDVQYRDRAARLGRAHGLSLWQVALCDETSPLVPSASARVDNLVSVFAAVFRRTGQRDLAALPDARVLASTAVTASASRVVVGRVVGSDRVVGAVV</sequence>
<accession>A0A8E2ISF3</accession>
<comment type="caution">
    <text evidence="1">The sequence shown here is derived from an EMBL/GenBank/DDBJ whole genome shotgun (WGS) entry which is preliminary data.</text>
</comment>
<dbReference type="OrthoDB" id="9952011at2"/>
<evidence type="ECO:0000313" key="1">
    <source>
        <dbReference type="EMBL" id="ORC08320.1"/>
    </source>
</evidence>
<dbReference type="EMBL" id="MWQA01000001">
    <property type="protein sequence ID" value="ORC08320.1"/>
    <property type="molecule type" value="Genomic_DNA"/>
</dbReference>
<evidence type="ECO:0000313" key="2">
    <source>
        <dbReference type="Proteomes" id="UP000192335"/>
    </source>
</evidence>
<protein>
    <submittedName>
        <fullName evidence="1">Uncharacterized protein</fullName>
    </submittedName>
</protein>
<gene>
    <name evidence="1" type="ORF">B4U45_18665</name>
</gene>
<name>A0A8E2ISF3_9MYCO</name>